<keyword evidence="2" id="KW-0813">Transport</keyword>
<keyword evidence="4" id="KW-0249">Electron transport</keyword>
<keyword evidence="5" id="KW-0472">Membrane</keyword>
<keyword evidence="3" id="KW-0732">Signal</keyword>
<sequence>MIGSQALIAFKDSKGAMTVKTYNITSYSPLMESKVWYEVKESSAQFYGGIMQIFATIVLPDMGKSRVNHVWQVGTSVTSGVPDEHESQPANLNSKGSLDLLKGQSTATIDGGSRTKRENVRNCKFILRCKLYQFIRALILGLMENFEENSTSGQFYN</sequence>
<organism evidence="7 8">
    <name type="scientific">Forsythia ovata</name>
    <dbReference type="NCBI Taxonomy" id="205694"/>
    <lineage>
        <taxon>Eukaryota</taxon>
        <taxon>Viridiplantae</taxon>
        <taxon>Streptophyta</taxon>
        <taxon>Embryophyta</taxon>
        <taxon>Tracheophyta</taxon>
        <taxon>Spermatophyta</taxon>
        <taxon>Magnoliopsida</taxon>
        <taxon>eudicotyledons</taxon>
        <taxon>Gunneridae</taxon>
        <taxon>Pentapetalae</taxon>
        <taxon>asterids</taxon>
        <taxon>lamiids</taxon>
        <taxon>Lamiales</taxon>
        <taxon>Oleaceae</taxon>
        <taxon>Forsythieae</taxon>
        <taxon>Forsythia</taxon>
    </lineage>
</organism>
<gene>
    <name evidence="7" type="ORF">Fot_38599</name>
</gene>
<evidence type="ECO:0000313" key="7">
    <source>
        <dbReference type="EMBL" id="KAL2494842.1"/>
    </source>
</evidence>
<comment type="subcellular location">
    <subcellularLocation>
        <location evidence="1">Membrane</location>
    </subcellularLocation>
</comment>
<evidence type="ECO:0000259" key="6">
    <source>
        <dbReference type="PROSITE" id="PS50836"/>
    </source>
</evidence>
<evidence type="ECO:0000256" key="1">
    <source>
        <dbReference type="ARBA" id="ARBA00004370"/>
    </source>
</evidence>
<dbReference type="PROSITE" id="PS50836">
    <property type="entry name" value="DOMON"/>
    <property type="match status" value="1"/>
</dbReference>
<dbReference type="PANTHER" id="PTHR23130:SF195">
    <property type="entry name" value="CYTOCHROME B561 AND DOMON DOMAIN-CONTAINING PROTEIN"/>
    <property type="match status" value="1"/>
</dbReference>
<name>A0ABD1S4W7_9LAMI</name>
<evidence type="ECO:0000313" key="8">
    <source>
        <dbReference type="Proteomes" id="UP001604277"/>
    </source>
</evidence>
<dbReference type="Proteomes" id="UP001604277">
    <property type="component" value="Unassembled WGS sequence"/>
</dbReference>
<dbReference type="EMBL" id="JBFOLJ010000011">
    <property type="protein sequence ID" value="KAL2494842.1"/>
    <property type="molecule type" value="Genomic_DNA"/>
</dbReference>
<dbReference type="Pfam" id="PF04526">
    <property type="entry name" value="DUF568"/>
    <property type="match status" value="1"/>
</dbReference>
<dbReference type="PANTHER" id="PTHR23130">
    <property type="entry name" value="CYTOCHROME B561 AND DOMON DOMAIN-CONTAINING PROTEIN"/>
    <property type="match status" value="1"/>
</dbReference>
<evidence type="ECO:0000256" key="4">
    <source>
        <dbReference type="ARBA" id="ARBA00022982"/>
    </source>
</evidence>
<proteinExistence type="predicted"/>
<dbReference type="InterPro" id="IPR045265">
    <property type="entry name" value="AIR12_DOMON"/>
</dbReference>
<dbReference type="GO" id="GO:0016020">
    <property type="term" value="C:membrane"/>
    <property type="evidence" value="ECO:0007669"/>
    <property type="project" value="UniProtKB-SubCell"/>
</dbReference>
<dbReference type="InterPro" id="IPR005018">
    <property type="entry name" value="DOMON_domain"/>
</dbReference>
<evidence type="ECO:0000256" key="5">
    <source>
        <dbReference type="ARBA" id="ARBA00023136"/>
    </source>
</evidence>
<evidence type="ECO:0000256" key="2">
    <source>
        <dbReference type="ARBA" id="ARBA00022448"/>
    </source>
</evidence>
<dbReference type="AlphaFoldDB" id="A0ABD1S4W7"/>
<evidence type="ECO:0000256" key="3">
    <source>
        <dbReference type="ARBA" id="ARBA00022729"/>
    </source>
</evidence>
<protein>
    <submittedName>
        <fullName evidence="7">Cytochrome</fullName>
    </submittedName>
</protein>
<accession>A0ABD1S4W7</accession>
<reference evidence="8" key="1">
    <citation type="submission" date="2024-07" db="EMBL/GenBank/DDBJ databases">
        <title>Two chromosome-level genome assemblies of Korean endemic species Abeliophyllum distichum and Forsythia ovata (Oleaceae).</title>
        <authorList>
            <person name="Jang H."/>
        </authorList>
    </citation>
    <scope>NUCLEOTIDE SEQUENCE [LARGE SCALE GENOMIC DNA]</scope>
</reference>
<keyword evidence="8" id="KW-1185">Reference proteome</keyword>
<feature type="domain" description="DOMON" evidence="6">
    <location>
        <begin position="1"/>
        <end position="74"/>
    </location>
</feature>
<comment type="caution">
    <text evidence="7">The sequence shown here is derived from an EMBL/GenBank/DDBJ whole genome shotgun (WGS) entry which is preliminary data.</text>
</comment>